<accession>A0ABU9HGV5</accession>
<dbReference type="Pfam" id="PF26376">
    <property type="entry name" value="Mef1"/>
    <property type="match status" value="1"/>
</dbReference>
<sequence length="413" mass="46417">MIIKNQLKCTLLFVITLVGILGCNSTPAQSNDSTLDIEEEYSDENASWLAGSWGITQRVDGGYKLDQSVDGGSAHWVAGAEEIVKNLPSSGHVITSFTHPAHAFLFTLRDNDNVDVAAIHPDMVPRLENEQIIFDVINVYRKAGKKVILYLNAAGPSMITDNDPENEREIKAAWEEYYNTEWNGDEGAAWRYLVEGYAKRFDGLVDGYWLDNVRKLPGSLSDFVDTLRSVDPTLAIGINEKKAYFTDANGEYLYVDSDGLDDQDDTDYKIIKHVPTNEYEDFTAGHITPLGRGAPPNSWGYEEYTIPDMQDSPWDSYNGNKKALKHGWFPIRSTWSSSRSDLVFGIEQAYRFTRKITDAGAGITWSTTQDEGYMSADEMDIMIEIENRMIQTPKANYETYQRPVGAYLLGETP</sequence>
<feature type="signal peptide" evidence="1">
    <location>
        <begin position="1"/>
        <end position="30"/>
    </location>
</feature>
<gene>
    <name evidence="3" type="ORF">V6255_16915</name>
</gene>
<dbReference type="InterPro" id="IPR058589">
    <property type="entry name" value="Mef1"/>
</dbReference>
<proteinExistence type="predicted"/>
<dbReference type="EMBL" id="JBAKBA010000059">
    <property type="protein sequence ID" value="MEL0660817.1"/>
    <property type="molecule type" value="Genomic_DNA"/>
</dbReference>
<dbReference type="PROSITE" id="PS51257">
    <property type="entry name" value="PROKAR_LIPOPROTEIN"/>
    <property type="match status" value="1"/>
</dbReference>
<evidence type="ECO:0000256" key="1">
    <source>
        <dbReference type="SAM" id="SignalP"/>
    </source>
</evidence>
<evidence type="ECO:0000313" key="3">
    <source>
        <dbReference type="EMBL" id="MEL0660817.1"/>
    </source>
</evidence>
<organism evidence="3 4">
    <name type="scientific">Psychromonas arctica</name>
    <dbReference type="NCBI Taxonomy" id="168275"/>
    <lineage>
        <taxon>Bacteria</taxon>
        <taxon>Pseudomonadati</taxon>
        <taxon>Pseudomonadota</taxon>
        <taxon>Gammaproteobacteria</taxon>
        <taxon>Alteromonadales</taxon>
        <taxon>Psychromonadaceae</taxon>
        <taxon>Psychromonas</taxon>
    </lineage>
</organism>
<feature type="domain" description="Endo-alpha(1,4)-fucoidanase Mef1" evidence="2">
    <location>
        <begin position="44"/>
        <end position="412"/>
    </location>
</feature>
<dbReference type="RefSeq" id="WP_341629201.1">
    <property type="nucleotide sequence ID" value="NZ_JBAKBA010000059.1"/>
</dbReference>
<comment type="caution">
    <text evidence="3">The sequence shown here is derived from an EMBL/GenBank/DDBJ whole genome shotgun (WGS) entry which is preliminary data.</text>
</comment>
<name>A0ABU9HGV5_9GAMM</name>
<evidence type="ECO:0000259" key="2">
    <source>
        <dbReference type="Pfam" id="PF26376"/>
    </source>
</evidence>
<evidence type="ECO:0000313" key="4">
    <source>
        <dbReference type="Proteomes" id="UP001366060"/>
    </source>
</evidence>
<feature type="chain" id="PRO_5046867520" description="Endo-alpha(1,4)-fucoidanase Mef1 domain-containing protein" evidence="1">
    <location>
        <begin position="31"/>
        <end position="413"/>
    </location>
</feature>
<keyword evidence="4" id="KW-1185">Reference proteome</keyword>
<dbReference type="Proteomes" id="UP001366060">
    <property type="component" value="Unassembled WGS sequence"/>
</dbReference>
<reference evidence="3 4" key="1">
    <citation type="submission" date="2024-02" db="EMBL/GenBank/DDBJ databases">
        <title>Bacteria isolated from the canopy kelp, Nereocystis luetkeana.</title>
        <authorList>
            <person name="Pfister C.A."/>
            <person name="Younker I.T."/>
            <person name="Light S.H."/>
        </authorList>
    </citation>
    <scope>NUCLEOTIDE SEQUENCE [LARGE SCALE GENOMIC DNA]</scope>
    <source>
        <strain evidence="3 4">TI.2.07</strain>
    </source>
</reference>
<protein>
    <recommendedName>
        <fullName evidence="2">Endo-alpha(1,4)-fucoidanase Mef1 domain-containing protein</fullName>
    </recommendedName>
</protein>
<keyword evidence="1" id="KW-0732">Signal</keyword>